<protein>
    <submittedName>
        <fullName evidence="2">Uncharacterized protein</fullName>
    </submittedName>
</protein>
<dbReference type="EMBL" id="HBIN01005744">
    <property type="protein sequence ID" value="CAE0433856.1"/>
    <property type="molecule type" value="Transcribed_RNA"/>
</dbReference>
<feature type="region of interest" description="Disordered" evidence="1">
    <location>
        <begin position="348"/>
        <end position="374"/>
    </location>
</feature>
<feature type="region of interest" description="Disordered" evidence="1">
    <location>
        <begin position="292"/>
        <end position="324"/>
    </location>
</feature>
<name>A0A7S3LLP4_9STRA</name>
<reference evidence="2" key="1">
    <citation type="submission" date="2021-01" db="EMBL/GenBank/DDBJ databases">
        <authorList>
            <person name="Corre E."/>
            <person name="Pelletier E."/>
            <person name="Niang G."/>
            <person name="Scheremetjew M."/>
            <person name="Finn R."/>
            <person name="Kale V."/>
            <person name="Holt S."/>
            <person name="Cochrane G."/>
            <person name="Meng A."/>
            <person name="Brown T."/>
            <person name="Cohen L."/>
        </authorList>
    </citation>
    <scope>NUCLEOTIDE SEQUENCE</scope>
    <source>
        <strain evidence="2">GSBS06</strain>
    </source>
</reference>
<sequence length="397" mass="45986">MTKEKVEADAQVQSPINIIFSPSKKTRKKHRICFSPAPTVHEFDTDSPTSRRMEVKFKKIENADETILFNELQARGLELSPNSKLNENNNCSKSKKRLSVRQKNVLRQHWIKELQEELESMGVNGVGDHLELAERIHLIDLLRRRAQIRIAYSNCTEITLPIDMSNKELVAEVNQRKIVVNQKSRKKMVEALELALVKENQPLIGDGYDFGRRLLSAADLIEAQDLNNNELKAALKIRGVKPPQKKNQRKRMLQKLLEEDLEKKLRRTLYEELQEEFRRRSIPLPFDHLHSYRNNPKTKGEADVADSIKTSPLGKRKRQQQQQLTNDKIRELFDSLYSSNQWKEEYPDVSPTEIKEESVSTSSSCNKISPEKQKQITVNSHKENENLLVVANYDNVT</sequence>
<organism evidence="2">
    <name type="scientific">Aplanochytrium stocchinoi</name>
    <dbReference type="NCBI Taxonomy" id="215587"/>
    <lineage>
        <taxon>Eukaryota</taxon>
        <taxon>Sar</taxon>
        <taxon>Stramenopiles</taxon>
        <taxon>Bigyra</taxon>
        <taxon>Labyrinthulomycetes</taxon>
        <taxon>Thraustochytrida</taxon>
        <taxon>Thraustochytriidae</taxon>
        <taxon>Aplanochytrium</taxon>
    </lineage>
</organism>
<evidence type="ECO:0000313" key="2">
    <source>
        <dbReference type="EMBL" id="CAE0433856.1"/>
    </source>
</evidence>
<accession>A0A7S3LLP4</accession>
<dbReference type="AlphaFoldDB" id="A0A7S3LLP4"/>
<evidence type="ECO:0000256" key="1">
    <source>
        <dbReference type="SAM" id="MobiDB-lite"/>
    </source>
</evidence>
<proteinExistence type="predicted"/>
<gene>
    <name evidence="2" type="ORF">ASTO00021_LOCUS4171</name>
</gene>